<dbReference type="SUPFAM" id="SSF56327">
    <property type="entry name" value="LDH C-terminal domain-like"/>
    <property type="match status" value="1"/>
</dbReference>
<dbReference type="AlphaFoldDB" id="A0A8S9XDX8"/>
<organism evidence="2 3">
    <name type="scientific">Apolygus lucorum</name>
    <name type="common">Small green plant bug</name>
    <name type="synonym">Lygocoris lucorum</name>
    <dbReference type="NCBI Taxonomy" id="248454"/>
    <lineage>
        <taxon>Eukaryota</taxon>
        <taxon>Metazoa</taxon>
        <taxon>Ecdysozoa</taxon>
        <taxon>Arthropoda</taxon>
        <taxon>Hexapoda</taxon>
        <taxon>Insecta</taxon>
        <taxon>Pterygota</taxon>
        <taxon>Neoptera</taxon>
        <taxon>Paraneoptera</taxon>
        <taxon>Hemiptera</taxon>
        <taxon>Heteroptera</taxon>
        <taxon>Panheteroptera</taxon>
        <taxon>Cimicomorpha</taxon>
        <taxon>Miridae</taxon>
        <taxon>Mirini</taxon>
        <taxon>Apolygus</taxon>
    </lineage>
</organism>
<comment type="caution">
    <text evidence="2">The sequence shown here is derived from an EMBL/GenBank/DDBJ whole genome shotgun (WGS) entry which is preliminary data.</text>
</comment>
<dbReference type="Proteomes" id="UP000466442">
    <property type="component" value="Unassembled WGS sequence"/>
</dbReference>
<proteinExistence type="predicted"/>
<dbReference type="Gene3D" id="3.90.110.10">
    <property type="entry name" value="Lactate dehydrogenase/glycoside hydrolase, family 4, C-terminal"/>
    <property type="match status" value="1"/>
</dbReference>
<dbReference type="OrthoDB" id="1510206at2759"/>
<dbReference type="EMBL" id="WIXP02000008">
    <property type="protein sequence ID" value="KAF6207260.1"/>
    <property type="molecule type" value="Genomic_DNA"/>
</dbReference>
<name>A0A8S9XDX8_APOLU</name>
<evidence type="ECO:0000313" key="3">
    <source>
        <dbReference type="Proteomes" id="UP000466442"/>
    </source>
</evidence>
<reference evidence="2" key="1">
    <citation type="journal article" date="2021" name="Mol. Ecol. Resour.">
        <title>Apolygus lucorum genome provides insights into omnivorousness and mesophyll feeding.</title>
        <authorList>
            <person name="Liu Y."/>
            <person name="Liu H."/>
            <person name="Wang H."/>
            <person name="Huang T."/>
            <person name="Liu B."/>
            <person name="Yang B."/>
            <person name="Yin L."/>
            <person name="Li B."/>
            <person name="Zhang Y."/>
            <person name="Zhang S."/>
            <person name="Jiang F."/>
            <person name="Zhang X."/>
            <person name="Ren Y."/>
            <person name="Wang B."/>
            <person name="Wang S."/>
            <person name="Lu Y."/>
            <person name="Wu K."/>
            <person name="Fan W."/>
            <person name="Wang G."/>
        </authorList>
    </citation>
    <scope>NUCLEOTIDE SEQUENCE</scope>
    <source>
        <strain evidence="2">12Hb</strain>
    </source>
</reference>
<feature type="region of interest" description="Disordered" evidence="1">
    <location>
        <begin position="618"/>
        <end position="670"/>
    </location>
</feature>
<dbReference type="InterPro" id="IPR015955">
    <property type="entry name" value="Lactate_DH/Glyco_Ohase_4_C"/>
</dbReference>
<protein>
    <submittedName>
        <fullName evidence="2">Uncharacterized protein</fullName>
    </submittedName>
</protein>
<gene>
    <name evidence="2" type="ORF">GE061_018501</name>
</gene>
<feature type="compositionally biased region" description="Basic residues" evidence="1">
    <location>
        <begin position="618"/>
        <end position="636"/>
    </location>
</feature>
<dbReference type="GO" id="GO:0016616">
    <property type="term" value="F:oxidoreductase activity, acting on the CH-OH group of donors, NAD or NADP as acceptor"/>
    <property type="evidence" value="ECO:0007669"/>
    <property type="project" value="InterPro"/>
</dbReference>
<sequence length="922" mass="106456">MNRISIGGIADTEEFVIGFGLLHYSARKYPKSFLCEYHDMTEHHYWHWLNELNRANGWKHKSNFIAWYEYKYGGPKSLIGDLELFSEYMYDEYGVRIPPTKAKLKALAQAFGEEKKMKVLNEAVTLSRRHIRRVSVVYEGHPGVGLLCREILSHKNVNGPDGIKLTIFNIVPFMEKFTVNLHDDLVALPTFGMGNRTVRIAKNLAHAVGDCDLLIFMGNDSKTKESGELADSLDETELRSLSIFWTRMGTLVHQCAQNPDMRVVFTCMKYPCFNATFFVHAAPSISYDLVAAVTNDIALHALVYLSRASGIPMSHILPRTAYLWGSPGISHLADLGNTDAIYNRPNVETVVKKTKELKDEIIWHKGNPFDNMELEDNFTWVKLDPVDTMLENTWKYVSHEKERITDGSGREPYIASIRATMEILSHWYADEVPTIPLSVGICSNGGHGVPKGLVFSVPALVKDDKRRGWYDFHWCHKCRVLWNLDARPRWIETPCKRPFCARNPTTAQICNHFRNPDIFLPADPFLTLDGMINTILTVFYDLDGTGETLSKLLGAEEMKKFMNKSGKVGIEELKPQRPLIDDYAAKIRKELNQLREEWIKFVGKNSYLVYRPDNPRLRKLNPKKKKMEKMLKKKKQLEKLQKAGEEKEEEEEEERSRKDYETTGEELEQEVEIEASLDESVDEPVGTLSKTLKPVTEEEIGGESRVYKLKRRMKEEQEMDERARKVIDAITEEDIPILRLYPNAPKKEKAYSGAEWMDDEVLLKKAEQHFDHLGEERPATKFLREYLAKRMATAERFCQETVPKEFGHLYCTHTKDEHDVMKEDFLKSRISLLPYPPPLVVEMKVNRFVPPERELGEDDATYQTRWVEARLKYSKKVVQEQHMRTPDTLYYGDSCVKVKIIDDGKGNKVEKETEQNEDTTSW</sequence>
<evidence type="ECO:0000313" key="2">
    <source>
        <dbReference type="EMBL" id="KAF6207260.1"/>
    </source>
</evidence>
<evidence type="ECO:0000256" key="1">
    <source>
        <dbReference type="SAM" id="MobiDB-lite"/>
    </source>
</evidence>
<keyword evidence="3" id="KW-1185">Reference proteome</keyword>
<accession>A0A8S9XDX8</accession>